<feature type="non-terminal residue" evidence="1">
    <location>
        <position position="1"/>
    </location>
</feature>
<proteinExistence type="predicted"/>
<dbReference type="PANTHER" id="PTHR34121">
    <property type="entry name" value="MYOSIN-11"/>
    <property type="match status" value="1"/>
</dbReference>
<accession>A0AAD5G5S2</accession>
<reference evidence="1" key="1">
    <citation type="submission" date="2022-06" db="EMBL/GenBank/DDBJ databases">
        <title>Uncovering the hologenomic basis of an extraordinary plant invasion.</title>
        <authorList>
            <person name="Bieker V.C."/>
            <person name="Martin M.D."/>
            <person name="Gilbert T."/>
            <person name="Hodgins K."/>
            <person name="Battlay P."/>
            <person name="Petersen B."/>
            <person name="Wilson J."/>
        </authorList>
    </citation>
    <scope>NUCLEOTIDE SEQUENCE</scope>
    <source>
        <strain evidence="1">AA19_3_7</strain>
        <tissue evidence="1">Leaf</tissue>
    </source>
</reference>
<gene>
    <name evidence="1" type="ORF">M8C21_003065</name>
</gene>
<dbReference type="PANTHER" id="PTHR34121:SF9">
    <property type="match status" value="1"/>
</dbReference>
<evidence type="ECO:0000313" key="1">
    <source>
        <dbReference type="EMBL" id="KAI7729759.1"/>
    </source>
</evidence>
<dbReference type="AlphaFoldDB" id="A0AAD5G5S2"/>
<dbReference type="EMBL" id="JAMZMK010010925">
    <property type="protein sequence ID" value="KAI7729759.1"/>
    <property type="molecule type" value="Genomic_DNA"/>
</dbReference>
<organism evidence="1 2">
    <name type="scientific">Ambrosia artemisiifolia</name>
    <name type="common">Common ragweed</name>
    <dbReference type="NCBI Taxonomy" id="4212"/>
    <lineage>
        <taxon>Eukaryota</taxon>
        <taxon>Viridiplantae</taxon>
        <taxon>Streptophyta</taxon>
        <taxon>Embryophyta</taxon>
        <taxon>Tracheophyta</taxon>
        <taxon>Spermatophyta</taxon>
        <taxon>Magnoliopsida</taxon>
        <taxon>eudicotyledons</taxon>
        <taxon>Gunneridae</taxon>
        <taxon>Pentapetalae</taxon>
        <taxon>asterids</taxon>
        <taxon>campanulids</taxon>
        <taxon>Asterales</taxon>
        <taxon>Asteraceae</taxon>
        <taxon>Asteroideae</taxon>
        <taxon>Heliantheae alliance</taxon>
        <taxon>Heliantheae</taxon>
        <taxon>Ambrosia</taxon>
    </lineage>
</organism>
<evidence type="ECO:0000313" key="2">
    <source>
        <dbReference type="Proteomes" id="UP001206925"/>
    </source>
</evidence>
<name>A0AAD5G5S2_AMBAR</name>
<dbReference type="Proteomes" id="UP001206925">
    <property type="component" value="Unassembled WGS sequence"/>
</dbReference>
<sequence>MNFLESTWDFQSLFVNQRDKQVNDQLQNHEAYIVNVVASFLSTYKDQLEPAIANLRKLLQSLKGYIVIGSSNSMYPLIVLK</sequence>
<protein>
    <submittedName>
        <fullName evidence="1">Uncharacterized protein</fullName>
    </submittedName>
</protein>
<keyword evidence="2" id="KW-1185">Reference proteome</keyword>
<comment type="caution">
    <text evidence="1">The sequence shown here is derived from an EMBL/GenBank/DDBJ whole genome shotgun (WGS) entry which is preliminary data.</text>
</comment>